<evidence type="ECO:0000256" key="1">
    <source>
        <dbReference type="ARBA" id="ARBA00005662"/>
    </source>
</evidence>
<comment type="similarity">
    <text evidence="1">Belongs to the CapA family.</text>
</comment>
<dbReference type="SUPFAM" id="SSF56300">
    <property type="entry name" value="Metallo-dependent phosphatases"/>
    <property type="match status" value="1"/>
</dbReference>
<gene>
    <name evidence="3" type="primary">capA</name>
    <name evidence="3" type="ordered locus">HRM2_20080</name>
</gene>
<dbReference type="EMBL" id="CP001087">
    <property type="protein sequence ID" value="ACN15109.1"/>
    <property type="molecule type" value="Genomic_DNA"/>
</dbReference>
<sequence length="362" mass="40408">MNNQNTKKIRFAAVGDLLLTARSSDRPGRGIEALAPEIVSLFKSCDVVFANLECTLPGKKMIPTEPRVLSTEHQVRSLQDSGIDIVSLGNNHTFDCFDEGFLKLSAMLTEMGIKWCGAGLNLEEALNVPIIEVNGLKIAFLCVVDRSTGPSSFATEDASGVAPLKTDAICRMIEALKLTVDHIIVSPHWGMERFRIPSLLQIEQAHTFVNAGASMVLGHHPHVLQGMEFYHGVPVVYSLGNFIASHVYWENGEYLTWNKFERTGCILLAELDSTSVFNVEQIPVIDDGNLVSIEKTRWGRNCTNKVNRLLEKGVTQKKYKREAFFVGTIKPILSRLKWAKLKQTRPKDFKKLFHLISKGVNQ</sequence>
<dbReference type="AlphaFoldDB" id="C0QCN2"/>
<dbReference type="OrthoDB" id="5405713at2"/>
<dbReference type="Proteomes" id="UP000000442">
    <property type="component" value="Chromosome"/>
</dbReference>
<protein>
    <submittedName>
        <fullName evidence="3">CapA</fullName>
    </submittedName>
</protein>
<keyword evidence="4" id="KW-1185">Reference proteome</keyword>
<dbReference type="InterPro" id="IPR052169">
    <property type="entry name" value="CW_Biosynth-Accessory"/>
</dbReference>
<dbReference type="Gene3D" id="3.60.21.10">
    <property type="match status" value="1"/>
</dbReference>
<reference evidence="3 4" key="1">
    <citation type="journal article" date="2009" name="Environ. Microbiol.">
        <title>Genome sequence of Desulfobacterium autotrophicum HRM2, a marine sulfate reducer oxidizing organic carbon completely to carbon dioxide.</title>
        <authorList>
            <person name="Strittmatter A.W."/>
            <person name="Liesegang H."/>
            <person name="Rabus R."/>
            <person name="Decker I."/>
            <person name="Amann J."/>
            <person name="Andres S."/>
            <person name="Henne A."/>
            <person name="Fricke W.F."/>
            <person name="Martinez-Arias R."/>
            <person name="Bartels D."/>
            <person name="Goesmann A."/>
            <person name="Krause L."/>
            <person name="Puehler A."/>
            <person name="Klenk H.P."/>
            <person name="Richter M."/>
            <person name="Schuler M."/>
            <person name="Gloeckner F.O."/>
            <person name="Meyerdierks A."/>
            <person name="Gottschalk G."/>
            <person name="Amann R."/>
        </authorList>
    </citation>
    <scope>NUCLEOTIDE SEQUENCE [LARGE SCALE GENOMIC DNA]</scope>
    <source>
        <strain evidence="4">ATCC 43914 / DSM 3382 / HRM2</strain>
    </source>
</reference>
<dbReference type="InterPro" id="IPR019079">
    <property type="entry name" value="Capsule_synth_CapA"/>
</dbReference>
<evidence type="ECO:0000313" key="3">
    <source>
        <dbReference type="EMBL" id="ACN15109.1"/>
    </source>
</evidence>
<dbReference type="RefSeq" id="WP_015903887.1">
    <property type="nucleotide sequence ID" value="NC_012108.1"/>
</dbReference>
<name>C0QCN2_DESAH</name>
<accession>C0QCN2</accession>
<evidence type="ECO:0000313" key="4">
    <source>
        <dbReference type="Proteomes" id="UP000000442"/>
    </source>
</evidence>
<feature type="domain" description="Capsule synthesis protein CapA" evidence="2">
    <location>
        <begin position="10"/>
        <end position="246"/>
    </location>
</feature>
<dbReference type="InterPro" id="IPR029052">
    <property type="entry name" value="Metallo-depent_PP-like"/>
</dbReference>
<dbReference type="PANTHER" id="PTHR33393">
    <property type="entry name" value="POLYGLUTAMINE SYNTHESIS ACCESSORY PROTEIN RV0574C-RELATED"/>
    <property type="match status" value="1"/>
</dbReference>
<dbReference type="KEGG" id="dat:HRM2_20080"/>
<dbReference type="HOGENOM" id="CLU_038823_2_1_7"/>
<dbReference type="eggNOG" id="COG2843">
    <property type="taxonomic scope" value="Bacteria"/>
</dbReference>
<proteinExistence type="inferred from homology"/>
<dbReference type="PANTHER" id="PTHR33393:SF11">
    <property type="entry name" value="POLYGLUTAMINE SYNTHESIS ACCESSORY PROTEIN RV0574C-RELATED"/>
    <property type="match status" value="1"/>
</dbReference>
<evidence type="ECO:0000259" key="2">
    <source>
        <dbReference type="SMART" id="SM00854"/>
    </source>
</evidence>
<dbReference type="Pfam" id="PF09587">
    <property type="entry name" value="PGA_cap"/>
    <property type="match status" value="1"/>
</dbReference>
<dbReference type="SMART" id="SM00854">
    <property type="entry name" value="PGA_cap"/>
    <property type="match status" value="1"/>
</dbReference>
<dbReference type="STRING" id="177437.HRM2_20080"/>
<organism evidence="3 4">
    <name type="scientific">Desulforapulum autotrophicum (strain ATCC 43914 / DSM 3382 / VKM B-1955 / HRM2)</name>
    <name type="common">Desulfobacterium autotrophicum</name>
    <dbReference type="NCBI Taxonomy" id="177437"/>
    <lineage>
        <taxon>Bacteria</taxon>
        <taxon>Pseudomonadati</taxon>
        <taxon>Thermodesulfobacteriota</taxon>
        <taxon>Desulfobacteria</taxon>
        <taxon>Desulfobacterales</taxon>
        <taxon>Desulfobacteraceae</taxon>
        <taxon>Desulforapulum</taxon>
    </lineage>
</organism>
<dbReference type="CDD" id="cd07381">
    <property type="entry name" value="MPP_CapA"/>
    <property type="match status" value="1"/>
</dbReference>